<name>A0A6G9EM76_9VIRU</name>
<proteinExistence type="predicted"/>
<evidence type="ECO:0000313" key="1">
    <source>
        <dbReference type="EMBL" id="QIP68008.1"/>
    </source>
</evidence>
<keyword evidence="1" id="KW-0808">Transferase</keyword>
<organism evidence="1">
    <name type="scientific">Bremia lactucae associated narnavirus 1</name>
    <dbReference type="NCBI Taxonomy" id="2719802"/>
    <lineage>
        <taxon>Viruses</taxon>
        <taxon>Riboviria</taxon>
        <taxon>Orthornavirae</taxon>
        <taxon>Lenarviricota</taxon>
        <taxon>Amabiliviricetes</taxon>
        <taxon>Wolframvirales</taxon>
        <taxon>Narnaviridae</taxon>
        <taxon>Narnavirus</taxon>
    </lineage>
</organism>
<protein>
    <submittedName>
        <fullName evidence="1">RNA-dependent RNA polymerase</fullName>
    </submittedName>
</protein>
<dbReference type="EMBL" id="MN565679">
    <property type="protein sequence ID" value="QIP68008.1"/>
    <property type="molecule type" value="Genomic_RNA"/>
</dbReference>
<dbReference type="GO" id="GO:0003968">
    <property type="term" value="F:RNA-directed RNA polymerase activity"/>
    <property type="evidence" value="ECO:0007669"/>
    <property type="project" value="UniProtKB-KW"/>
</dbReference>
<accession>A0A6G9EM76</accession>
<sequence length="924" mass="104954">MLARRHLGRSILPQKWEESGRYLSKLQLEALKVWFCRDLGLGRKCAESLVSKPTIYIRRIEEFISGLIDCLWLTDPTIFIVGSEDYKTIRTLVRKVFRVGSSNLSVLIKDWKEWTNWFTHQVCESVLLDEALLHHGNLFHRLSKIRIINDVLTQKVSVLIQGTVVAHMTSTRQMPYMGRQTEVKAVADFKEIITTPFTVDPEHENLMVRSAARIGRLCRNLRNGIGISDRSSHFSATSSGEINHSLGKGGQAAALKDAIAKWLLPEQTESYLEDTPFGIAEHREGVPLWKTLFVEADHQLELMFSDFGDKLDWIKDVPERVYGLGSYTGRQIMYIAWKEIEVLPLIRASTVPELGNKARIVTLSKFWLNVLQAPLSHVMKEVLKYHPSCFASFTRGDQAWSATNRLSRLNPRSISGFAVLSSDLKNATNAQVISLTKRMIKAFTSESGLVGSDSYVNLVLDTICPRLVEIDHETIVSCRGIMMGEAIAKPSLTLLNLAVEELAFLQYENKLILLNTNKAAPLRRWRCYSIGGDDHLAIGPDRYLNLITDNHVKSGSIISPDKHALSRKMVKYCERVIIVANLQYNLNRSNHELDKSLIVDSIKVRLLEKGQSTLLSKDNKNVAIGKAQQLVKTLDWLPKQQYTKDYIRSVQNLFIKRMGSLLPNRNNDEEAFHSICLPKILGGYGLGLQDDLIDHLSKSKPAIQKTVSAALLGVDTKIARRVLSRLNTTISDRSIQGTKWYEDEMTSQFRDYPEMIGAINGTEMRKRFPGSSYQESKAHAESAGWLSIDQFARRVTRGHLFGELLSKGAEKKNVFQTRNWIQEYSRLESRLNQEVDIYPIPDYEDLTVRKLRNVLGDMTNDLFIDSRQITSFDKGVTEDDFDFFDGELLAVYEDHQPTLVVGLQFVGLDSSLNAFTRRVRQRTK</sequence>
<reference evidence="1" key="1">
    <citation type="submission" date="2019-10" db="EMBL/GenBank/DDBJ databases">
        <title>The virome associated to a a collection of Bremia lactucae isolates.</title>
        <authorList>
            <person name="Chiapello M."/>
            <person name="Turina M."/>
        </authorList>
    </citation>
    <scope>NUCLEOTIDE SEQUENCE</scope>
    <source>
        <strain evidence="1">DML-A_DN38195</strain>
    </source>
</reference>
<keyword evidence="1" id="KW-0548">Nucleotidyltransferase</keyword>
<keyword evidence="1" id="KW-0696">RNA-directed RNA polymerase</keyword>